<dbReference type="InterPro" id="IPR036388">
    <property type="entry name" value="WH-like_DNA-bd_sf"/>
</dbReference>
<evidence type="ECO:0000313" key="5">
    <source>
        <dbReference type="EMBL" id="NDL67254.1"/>
    </source>
</evidence>
<gene>
    <name evidence="5" type="ORF">GXN74_05825</name>
</gene>
<dbReference type="SUPFAM" id="SSF46785">
    <property type="entry name" value="Winged helix' DNA-binding domain"/>
    <property type="match status" value="1"/>
</dbReference>
<name>A0A7X5HVA2_9FIRM</name>
<keyword evidence="1" id="KW-0805">Transcription regulation</keyword>
<dbReference type="InterPro" id="IPR036390">
    <property type="entry name" value="WH_DNA-bd_sf"/>
</dbReference>
<evidence type="ECO:0000256" key="2">
    <source>
        <dbReference type="ARBA" id="ARBA00023125"/>
    </source>
</evidence>
<feature type="domain" description="HTH gntR-type" evidence="4">
    <location>
        <begin position="2"/>
        <end position="69"/>
    </location>
</feature>
<organism evidence="5 6">
    <name type="scientific">Anaerotalea alkaliphila</name>
    <dbReference type="NCBI Taxonomy" id="2662126"/>
    <lineage>
        <taxon>Bacteria</taxon>
        <taxon>Bacillati</taxon>
        <taxon>Bacillota</taxon>
        <taxon>Clostridia</taxon>
        <taxon>Eubacteriales</taxon>
        <taxon>Anaerotalea</taxon>
    </lineage>
</organism>
<dbReference type="InterPro" id="IPR000524">
    <property type="entry name" value="Tscrpt_reg_HTH_GntR"/>
</dbReference>
<keyword evidence="6" id="KW-1185">Reference proteome</keyword>
<dbReference type="PANTHER" id="PTHR43537">
    <property type="entry name" value="TRANSCRIPTIONAL REGULATOR, GNTR FAMILY"/>
    <property type="match status" value="1"/>
</dbReference>
<evidence type="ECO:0000256" key="3">
    <source>
        <dbReference type="ARBA" id="ARBA00023163"/>
    </source>
</evidence>
<evidence type="ECO:0000256" key="1">
    <source>
        <dbReference type="ARBA" id="ARBA00023015"/>
    </source>
</evidence>
<dbReference type="PROSITE" id="PS50949">
    <property type="entry name" value="HTH_GNTR"/>
    <property type="match status" value="1"/>
</dbReference>
<dbReference type="GO" id="GO:0003700">
    <property type="term" value="F:DNA-binding transcription factor activity"/>
    <property type="evidence" value="ECO:0007669"/>
    <property type="project" value="InterPro"/>
</dbReference>
<keyword evidence="2" id="KW-0238">DNA-binding</keyword>
<evidence type="ECO:0000313" key="6">
    <source>
        <dbReference type="Proteomes" id="UP000461585"/>
    </source>
</evidence>
<evidence type="ECO:0000259" key="4">
    <source>
        <dbReference type="PROSITE" id="PS50949"/>
    </source>
</evidence>
<dbReference type="EMBL" id="JAAEEH010000012">
    <property type="protein sequence ID" value="NDL67254.1"/>
    <property type="molecule type" value="Genomic_DNA"/>
</dbReference>
<comment type="caution">
    <text evidence="5">The sequence shown here is derived from an EMBL/GenBank/DDBJ whole genome shotgun (WGS) entry which is preliminary data.</text>
</comment>
<keyword evidence="3" id="KW-0804">Transcription</keyword>
<dbReference type="Gene3D" id="1.10.10.10">
    <property type="entry name" value="Winged helix-like DNA-binding domain superfamily/Winged helix DNA-binding domain"/>
    <property type="match status" value="1"/>
</dbReference>
<dbReference type="GO" id="GO:0003677">
    <property type="term" value="F:DNA binding"/>
    <property type="evidence" value="ECO:0007669"/>
    <property type="project" value="UniProtKB-KW"/>
</dbReference>
<dbReference type="Gene3D" id="1.20.120.530">
    <property type="entry name" value="GntR ligand-binding domain-like"/>
    <property type="match status" value="1"/>
</dbReference>
<dbReference type="PANTHER" id="PTHR43537:SF24">
    <property type="entry name" value="GLUCONATE OPERON TRANSCRIPTIONAL REPRESSOR"/>
    <property type="match status" value="1"/>
</dbReference>
<dbReference type="PRINTS" id="PR00035">
    <property type="entry name" value="HTHGNTR"/>
</dbReference>
<dbReference type="Pfam" id="PF07729">
    <property type="entry name" value="FCD"/>
    <property type="match status" value="1"/>
</dbReference>
<dbReference type="AlphaFoldDB" id="A0A7X5HVA2"/>
<dbReference type="InterPro" id="IPR008920">
    <property type="entry name" value="TF_FadR/GntR_C"/>
</dbReference>
<dbReference type="SMART" id="SM00895">
    <property type="entry name" value="FCD"/>
    <property type="match status" value="1"/>
</dbReference>
<dbReference type="SMART" id="SM00345">
    <property type="entry name" value="HTH_GNTR"/>
    <property type="match status" value="1"/>
</dbReference>
<dbReference type="Pfam" id="PF00392">
    <property type="entry name" value="GntR"/>
    <property type="match status" value="1"/>
</dbReference>
<dbReference type="InterPro" id="IPR011711">
    <property type="entry name" value="GntR_C"/>
</dbReference>
<dbReference type="CDD" id="cd07377">
    <property type="entry name" value="WHTH_GntR"/>
    <property type="match status" value="1"/>
</dbReference>
<reference evidence="5 6" key="1">
    <citation type="submission" date="2020-01" db="EMBL/GenBank/DDBJ databases">
        <title>Anaeroalcalibacter tamaniensis gen. nov., sp. nov., moderately halophilic strictly anaerobic fermenter bacterium from mud volcano of Taman peninsula.</title>
        <authorList>
            <person name="Frolova A."/>
            <person name="Merkel A.Y."/>
            <person name="Slobodkin A.I."/>
        </authorList>
    </citation>
    <scope>NUCLEOTIDE SEQUENCE [LARGE SCALE GENOMIC DNA]</scope>
    <source>
        <strain evidence="5 6">F-3ap</strain>
    </source>
</reference>
<accession>A0A7X5HVA2</accession>
<sequence>MQPLQSRAYEHIRDMVLTNQFRPNEIYSETKISKEIGVSRTPTRDAIQRLSQEGFIDIIPSKGFMLHQMSPKDVEDTFQVRSAIECYCTLLITKQHDTARAQALLEELEGLLGKQREVLETSHDIQAFIQHDFAFHLKIVEFAGNSVFSSIFENYTYKIKRLAGLSLSHPQRMEDTLAEHVAIHEAMKRGDVKNIYETTLFHMDTPKGINLEDVLGE</sequence>
<dbReference type="Proteomes" id="UP000461585">
    <property type="component" value="Unassembled WGS sequence"/>
</dbReference>
<protein>
    <submittedName>
        <fullName evidence="5">GntR family transcriptional regulator</fullName>
    </submittedName>
</protein>
<dbReference type="SUPFAM" id="SSF48008">
    <property type="entry name" value="GntR ligand-binding domain-like"/>
    <property type="match status" value="1"/>
</dbReference>
<proteinExistence type="predicted"/>